<accession>A0A154QLV9</accession>
<dbReference type="EMBL" id="LVJS01000014">
    <property type="protein sequence ID" value="KZC24992.1"/>
    <property type="molecule type" value="Genomic_DNA"/>
</dbReference>
<evidence type="ECO:0008006" key="3">
    <source>
        <dbReference type="Google" id="ProtNLM"/>
    </source>
</evidence>
<dbReference type="RefSeq" id="WP_008435911.1">
    <property type="nucleotide sequence ID" value="NZ_CP088923.1"/>
</dbReference>
<keyword evidence="2" id="KW-1185">Reference proteome</keyword>
<dbReference type="STRING" id="416169.RHOFW104T7_05645"/>
<gene>
    <name evidence="1" type="ORF">RHOFW104T7_05645</name>
</gene>
<sequence>MFSPWWRQLLEGCPRATDADVCRRRLRMTPAALAVSLPALGSVLYMPLAESGAGLPQQPDGVLVETPRLAPLLRVHWLSAVCEVAPDGPREWIDGIDRDGRPCVRLHLLPDTDYLGWDRLLASGEPLPATAPAPAPHVRVLDACLLRFRRRRLAGFDLLCGEAVTRLSPLSRQLAARIARAHAGQGDRQFR</sequence>
<proteinExistence type="predicted"/>
<evidence type="ECO:0000313" key="2">
    <source>
        <dbReference type="Proteomes" id="UP000076131"/>
    </source>
</evidence>
<name>A0A154QLV9_9GAMM</name>
<dbReference type="AlphaFoldDB" id="A0A154QLV9"/>
<reference evidence="1 2" key="1">
    <citation type="journal article" date="2016" name="MBio">
        <title>Lateral Gene Transfer in a Heavy Metal-Contaminated-Groundwater Microbial Community.</title>
        <authorList>
            <person name="Hemme C.L."/>
            <person name="Green S.J."/>
            <person name="Rishishwar L."/>
            <person name="Prakash O."/>
            <person name="Pettenato A."/>
            <person name="Chakraborty R."/>
            <person name="Deutschbauer A.M."/>
            <person name="Van Nostrand J.D."/>
            <person name="Wu L."/>
            <person name="He Z."/>
            <person name="Jordan I.K."/>
            <person name="Hazen T.C."/>
            <person name="Arkin A.P."/>
            <person name="Kostka J.E."/>
            <person name="Zhou J."/>
        </authorList>
    </citation>
    <scope>NUCLEOTIDE SEQUENCE [LARGE SCALE GENOMIC DNA]</scope>
    <source>
        <strain evidence="1 2">FW104-T7</strain>
    </source>
</reference>
<evidence type="ECO:0000313" key="1">
    <source>
        <dbReference type="EMBL" id="KZC24992.1"/>
    </source>
</evidence>
<protein>
    <recommendedName>
        <fullName evidence="3">Hemin transport protein</fullName>
    </recommendedName>
</protein>
<dbReference type="eggNOG" id="ENOG50315UJ">
    <property type="taxonomic scope" value="Bacteria"/>
</dbReference>
<dbReference type="Proteomes" id="UP000076131">
    <property type="component" value="Unassembled WGS sequence"/>
</dbReference>
<organism evidence="1 2">
    <name type="scientific">Rhodanobacter thiooxydans</name>
    <dbReference type="NCBI Taxonomy" id="416169"/>
    <lineage>
        <taxon>Bacteria</taxon>
        <taxon>Pseudomonadati</taxon>
        <taxon>Pseudomonadota</taxon>
        <taxon>Gammaproteobacteria</taxon>
        <taxon>Lysobacterales</taxon>
        <taxon>Rhodanobacteraceae</taxon>
        <taxon>Rhodanobacter</taxon>
    </lineage>
</organism>
<comment type="caution">
    <text evidence="1">The sequence shown here is derived from an EMBL/GenBank/DDBJ whole genome shotgun (WGS) entry which is preliminary data.</text>
</comment>
<dbReference type="SUPFAM" id="SSF144064">
    <property type="entry name" value="Heme iron utilization protein-like"/>
    <property type="match status" value="1"/>
</dbReference>